<dbReference type="AlphaFoldDB" id="A0A165WLY2"/>
<dbReference type="OrthoDB" id="3270336at2759"/>
<evidence type="ECO:0000313" key="1">
    <source>
        <dbReference type="EMBL" id="KZT31314.1"/>
    </source>
</evidence>
<proteinExistence type="predicted"/>
<protein>
    <submittedName>
        <fullName evidence="1">Uncharacterized protein</fullName>
    </submittedName>
</protein>
<dbReference type="EMBL" id="KV428658">
    <property type="protein sequence ID" value="KZT31314.1"/>
    <property type="molecule type" value="Genomic_DNA"/>
</dbReference>
<sequence length="178" mass="20976">MYQAYREHCRVILSRPHARVALGYGGFIARIARQFLDPVSFFMGPSIDAISHGRYWAVQDWSGAKGYVLKDDVLTKGERRMISGMIYPTSGNHSIYSYWPPPHLWRKLNCAHDMGFWTPMLEDFYVKNHADYCKGAPPREMKWWHNWMRTFIKLRATFRRNTETAAEQFLNTRIVEPL</sequence>
<evidence type="ECO:0000313" key="2">
    <source>
        <dbReference type="Proteomes" id="UP000076798"/>
    </source>
</evidence>
<organism evidence="1 2">
    <name type="scientific">Sistotremastrum suecicum HHB10207 ss-3</name>
    <dbReference type="NCBI Taxonomy" id="1314776"/>
    <lineage>
        <taxon>Eukaryota</taxon>
        <taxon>Fungi</taxon>
        <taxon>Dikarya</taxon>
        <taxon>Basidiomycota</taxon>
        <taxon>Agaricomycotina</taxon>
        <taxon>Agaricomycetes</taxon>
        <taxon>Sistotremastrales</taxon>
        <taxon>Sistotremastraceae</taxon>
        <taxon>Sistotremastrum</taxon>
    </lineage>
</organism>
<accession>A0A165WLY2</accession>
<keyword evidence="2" id="KW-1185">Reference proteome</keyword>
<gene>
    <name evidence="1" type="ORF">SISSUDRAFT_1038527</name>
</gene>
<name>A0A165WLY2_9AGAM</name>
<dbReference type="Proteomes" id="UP000076798">
    <property type="component" value="Unassembled WGS sequence"/>
</dbReference>
<reference evidence="1 2" key="1">
    <citation type="journal article" date="2016" name="Mol. Biol. Evol.">
        <title>Comparative Genomics of Early-Diverging Mushroom-Forming Fungi Provides Insights into the Origins of Lignocellulose Decay Capabilities.</title>
        <authorList>
            <person name="Nagy L.G."/>
            <person name="Riley R."/>
            <person name="Tritt A."/>
            <person name="Adam C."/>
            <person name="Daum C."/>
            <person name="Floudas D."/>
            <person name="Sun H."/>
            <person name="Yadav J.S."/>
            <person name="Pangilinan J."/>
            <person name="Larsson K.H."/>
            <person name="Matsuura K."/>
            <person name="Barry K."/>
            <person name="Labutti K."/>
            <person name="Kuo R."/>
            <person name="Ohm R.A."/>
            <person name="Bhattacharya S.S."/>
            <person name="Shirouzu T."/>
            <person name="Yoshinaga Y."/>
            <person name="Martin F.M."/>
            <person name="Grigoriev I.V."/>
            <person name="Hibbett D.S."/>
        </authorList>
    </citation>
    <scope>NUCLEOTIDE SEQUENCE [LARGE SCALE GENOMIC DNA]</scope>
    <source>
        <strain evidence="1 2">HHB10207 ss-3</strain>
    </source>
</reference>